<dbReference type="CDD" id="cd00371">
    <property type="entry name" value="HMA"/>
    <property type="match status" value="1"/>
</dbReference>
<dbReference type="PROSITE" id="PS50846">
    <property type="entry name" value="HMA_2"/>
    <property type="match status" value="1"/>
</dbReference>
<dbReference type="RefSeq" id="WP_089816205.1">
    <property type="nucleotide sequence ID" value="NZ_FOZK01000002.1"/>
</dbReference>
<dbReference type="PANTHER" id="PTHR22814:SF287">
    <property type="entry name" value="COPPER TRANSPORT PROTEIN ATX1"/>
    <property type="match status" value="1"/>
</dbReference>
<dbReference type="InterPro" id="IPR036163">
    <property type="entry name" value="HMA_dom_sf"/>
</dbReference>
<feature type="domain" description="HMA" evidence="2">
    <location>
        <begin position="1"/>
        <end position="64"/>
    </location>
</feature>
<accession>A0A1I6L3H5</accession>
<evidence type="ECO:0000259" key="2">
    <source>
        <dbReference type="PROSITE" id="PS50846"/>
    </source>
</evidence>
<dbReference type="PANTHER" id="PTHR22814">
    <property type="entry name" value="COPPER TRANSPORT PROTEIN ATOX1-RELATED"/>
    <property type="match status" value="1"/>
</dbReference>
<evidence type="ECO:0000256" key="1">
    <source>
        <dbReference type="ARBA" id="ARBA00022723"/>
    </source>
</evidence>
<protein>
    <submittedName>
        <fullName evidence="3">Copper chaperone CopZ</fullName>
    </submittedName>
</protein>
<evidence type="ECO:0000313" key="4">
    <source>
        <dbReference type="Proteomes" id="UP000199062"/>
    </source>
</evidence>
<evidence type="ECO:0000313" key="3">
    <source>
        <dbReference type="EMBL" id="SFR97828.1"/>
    </source>
</evidence>
<dbReference type="InterPro" id="IPR006121">
    <property type="entry name" value="HMA_dom"/>
</dbReference>
<name>A0A1I6L3H5_9EURY</name>
<dbReference type="Gene3D" id="3.30.70.100">
    <property type="match status" value="1"/>
</dbReference>
<proteinExistence type="predicted"/>
<dbReference type="OrthoDB" id="44171at2157"/>
<dbReference type="EMBL" id="FOZK01000002">
    <property type="protein sequence ID" value="SFR97828.1"/>
    <property type="molecule type" value="Genomic_DNA"/>
</dbReference>
<sequence>MSETITVEGMSCEHCEQTVAEALEGVDGVTDVSVDREAETATVEGDADTGSLVAAVDDAGYDASA</sequence>
<dbReference type="GO" id="GO:0046872">
    <property type="term" value="F:metal ion binding"/>
    <property type="evidence" value="ECO:0007669"/>
    <property type="project" value="UniProtKB-KW"/>
</dbReference>
<organism evidence="3 4">
    <name type="scientific">Halomicrobium zhouii</name>
    <dbReference type="NCBI Taxonomy" id="767519"/>
    <lineage>
        <taxon>Archaea</taxon>
        <taxon>Methanobacteriati</taxon>
        <taxon>Methanobacteriota</taxon>
        <taxon>Stenosarchaea group</taxon>
        <taxon>Halobacteria</taxon>
        <taxon>Halobacteriales</taxon>
        <taxon>Haloarculaceae</taxon>
        <taxon>Halomicrobium</taxon>
    </lineage>
</organism>
<dbReference type="Proteomes" id="UP000199062">
    <property type="component" value="Unassembled WGS sequence"/>
</dbReference>
<keyword evidence="1" id="KW-0479">Metal-binding</keyword>
<dbReference type="AlphaFoldDB" id="A0A1I6L3H5"/>
<dbReference type="Pfam" id="PF00403">
    <property type="entry name" value="HMA"/>
    <property type="match status" value="1"/>
</dbReference>
<gene>
    <name evidence="3" type="ORF">SAMN05216559_1922</name>
</gene>
<reference evidence="3 4" key="1">
    <citation type="submission" date="2016-10" db="EMBL/GenBank/DDBJ databases">
        <authorList>
            <person name="de Groot N.N."/>
        </authorList>
    </citation>
    <scope>NUCLEOTIDE SEQUENCE [LARGE SCALE GENOMIC DNA]</scope>
    <source>
        <strain evidence="3 4">CGMCC 1.10457</strain>
    </source>
</reference>
<keyword evidence="4" id="KW-1185">Reference proteome</keyword>
<dbReference type="SUPFAM" id="SSF55008">
    <property type="entry name" value="HMA, heavy metal-associated domain"/>
    <property type="match status" value="1"/>
</dbReference>
<dbReference type="STRING" id="767519.SAMN05216559_1922"/>